<accession>A0ABQ6N088</accession>
<dbReference type="PROSITE" id="PS00107">
    <property type="entry name" value="PROTEIN_KINASE_ATP"/>
    <property type="match status" value="1"/>
</dbReference>
<dbReference type="InterPro" id="IPR017441">
    <property type="entry name" value="Protein_kinase_ATP_BS"/>
</dbReference>
<keyword evidence="6" id="KW-1185">Reference proteome</keyword>
<feature type="binding site" evidence="3">
    <location>
        <position position="428"/>
    </location>
    <ligand>
        <name>ATP</name>
        <dbReference type="ChEBI" id="CHEBI:30616"/>
    </ligand>
</feature>
<organism evidence="5 6">
    <name type="scientific">Tetraparma gracilis</name>
    <dbReference type="NCBI Taxonomy" id="2962635"/>
    <lineage>
        <taxon>Eukaryota</taxon>
        <taxon>Sar</taxon>
        <taxon>Stramenopiles</taxon>
        <taxon>Ochrophyta</taxon>
        <taxon>Bolidophyceae</taxon>
        <taxon>Parmales</taxon>
        <taxon>Triparmaceae</taxon>
        <taxon>Tetraparma</taxon>
    </lineage>
</organism>
<gene>
    <name evidence="5" type="ORF">TeGR_g7897</name>
</gene>
<dbReference type="PANTHER" id="PTHR24418">
    <property type="entry name" value="TYROSINE-PROTEIN KINASE"/>
    <property type="match status" value="1"/>
</dbReference>
<evidence type="ECO:0000313" key="6">
    <source>
        <dbReference type="Proteomes" id="UP001165060"/>
    </source>
</evidence>
<dbReference type="Proteomes" id="UP001165060">
    <property type="component" value="Unassembled WGS sequence"/>
</dbReference>
<evidence type="ECO:0000256" key="1">
    <source>
        <dbReference type="ARBA" id="ARBA00022741"/>
    </source>
</evidence>
<comment type="caution">
    <text evidence="5">The sequence shown here is derived from an EMBL/GenBank/DDBJ whole genome shotgun (WGS) entry which is preliminary data.</text>
</comment>
<evidence type="ECO:0000256" key="2">
    <source>
        <dbReference type="ARBA" id="ARBA00022840"/>
    </source>
</evidence>
<reference evidence="5 6" key="1">
    <citation type="journal article" date="2023" name="Commun. Biol.">
        <title>Genome analysis of Parmales, the sister group of diatoms, reveals the evolutionary specialization of diatoms from phago-mixotrophs to photoautotrophs.</title>
        <authorList>
            <person name="Ban H."/>
            <person name="Sato S."/>
            <person name="Yoshikawa S."/>
            <person name="Yamada K."/>
            <person name="Nakamura Y."/>
            <person name="Ichinomiya M."/>
            <person name="Sato N."/>
            <person name="Blanc-Mathieu R."/>
            <person name="Endo H."/>
            <person name="Kuwata A."/>
            <person name="Ogata H."/>
        </authorList>
    </citation>
    <scope>NUCLEOTIDE SEQUENCE [LARGE SCALE GENOMIC DNA]</scope>
</reference>
<protein>
    <recommendedName>
        <fullName evidence="4">Protein kinase domain-containing protein</fullName>
    </recommendedName>
</protein>
<dbReference type="PROSITE" id="PS50011">
    <property type="entry name" value="PROTEIN_KINASE_DOM"/>
    <property type="match status" value="1"/>
</dbReference>
<dbReference type="Pfam" id="PF07714">
    <property type="entry name" value="PK_Tyr_Ser-Thr"/>
    <property type="match status" value="1"/>
</dbReference>
<dbReference type="EMBL" id="BRYB01000774">
    <property type="protein sequence ID" value="GMI37372.1"/>
    <property type="molecule type" value="Genomic_DNA"/>
</dbReference>
<keyword evidence="2 3" id="KW-0067">ATP-binding</keyword>
<dbReference type="InterPro" id="IPR011009">
    <property type="entry name" value="Kinase-like_dom_sf"/>
</dbReference>
<evidence type="ECO:0000256" key="3">
    <source>
        <dbReference type="PROSITE-ProRule" id="PRU10141"/>
    </source>
</evidence>
<keyword evidence="1 3" id="KW-0547">Nucleotide-binding</keyword>
<sequence length="476" mass="51557">MKDHMATMLNCLDAFGSEVPILGQLVSLANKAKECIDRMDVANGTLAELQRAIARVEPTVGRYGGVAVDDDIMRKLENLKQLVMEICKHAAKWSGKGMMKKMWNANSYGEKFESDRLLMVACLDSLSRAVEVDTNLGVKGLQLAQEDVRRLAEENNQIAATISEQVKALAAQMGAAPGNGQVSQEIMDALLGASEQQAAMGGEMNAKLDGAAKKQDEMSEKLDGLGDKSKDVLDKIHDASEQQAAMGGEMNAKLDGAAKKQDEMSEKLDGLGDKSKDMLDKIHDASEKQDEIRCEQASINRGQAEMNWKLDDLIASDRGQDVLDELHDASQIQAEMNAKLDAAKKDRAEMNETLGRGQAEMNAKIDGLAAGREKQDKRQRAKSDREAALGDAEIAEADIVLDLAASLGVGGFGEVFGGKFKKTPVAVKVMDTKGLAMALSKKLEGDFTNEVSIMKKLTHPNIIRIWGCCTTVTNKL</sequence>
<evidence type="ECO:0000313" key="5">
    <source>
        <dbReference type="EMBL" id="GMI37372.1"/>
    </source>
</evidence>
<name>A0ABQ6N088_9STRA</name>
<dbReference type="Gene3D" id="3.30.200.20">
    <property type="entry name" value="Phosphorylase Kinase, domain 1"/>
    <property type="match status" value="1"/>
</dbReference>
<proteinExistence type="predicted"/>
<feature type="non-terminal residue" evidence="5">
    <location>
        <position position="476"/>
    </location>
</feature>
<feature type="domain" description="Protein kinase" evidence="4">
    <location>
        <begin position="401"/>
        <end position="476"/>
    </location>
</feature>
<dbReference type="InterPro" id="IPR000719">
    <property type="entry name" value="Prot_kinase_dom"/>
</dbReference>
<dbReference type="SUPFAM" id="SSF56112">
    <property type="entry name" value="Protein kinase-like (PK-like)"/>
    <property type="match status" value="1"/>
</dbReference>
<evidence type="ECO:0000259" key="4">
    <source>
        <dbReference type="PROSITE" id="PS50011"/>
    </source>
</evidence>
<dbReference type="InterPro" id="IPR050198">
    <property type="entry name" value="Non-receptor_tyrosine_kinases"/>
</dbReference>
<dbReference type="InterPro" id="IPR001245">
    <property type="entry name" value="Ser-Thr/Tyr_kinase_cat_dom"/>
</dbReference>
<dbReference type="SUPFAM" id="SSF58104">
    <property type="entry name" value="Methyl-accepting chemotaxis protein (MCP) signaling domain"/>
    <property type="match status" value="1"/>
</dbReference>